<feature type="compositionally biased region" description="Basic and acidic residues" evidence="1">
    <location>
        <begin position="1074"/>
        <end position="1088"/>
    </location>
</feature>
<evidence type="ECO:0000313" key="3">
    <source>
        <dbReference type="Proteomes" id="UP000614601"/>
    </source>
</evidence>
<feature type="compositionally biased region" description="Polar residues" evidence="1">
    <location>
        <begin position="550"/>
        <end position="559"/>
    </location>
</feature>
<feature type="compositionally biased region" description="Polar residues" evidence="1">
    <location>
        <begin position="1704"/>
        <end position="1717"/>
    </location>
</feature>
<feature type="compositionally biased region" description="Low complexity" evidence="1">
    <location>
        <begin position="1755"/>
        <end position="1772"/>
    </location>
</feature>
<feature type="region of interest" description="Disordered" evidence="1">
    <location>
        <begin position="112"/>
        <end position="134"/>
    </location>
</feature>
<feature type="compositionally biased region" description="Polar residues" evidence="1">
    <location>
        <begin position="461"/>
        <end position="470"/>
    </location>
</feature>
<feature type="compositionally biased region" description="Polar residues" evidence="1">
    <location>
        <begin position="398"/>
        <end position="410"/>
    </location>
</feature>
<feature type="compositionally biased region" description="Basic and acidic residues" evidence="1">
    <location>
        <begin position="882"/>
        <end position="921"/>
    </location>
</feature>
<dbReference type="Proteomes" id="UP000783686">
    <property type="component" value="Unassembled WGS sequence"/>
</dbReference>
<gene>
    <name evidence="2" type="ORF">BOKJ2_LOCUS12374</name>
</gene>
<feature type="compositionally biased region" description="Polar residues" evidence="1">
    <location>
        <begin position="1044"/>
        <end position="1056"/>
    </location>
</feature>
<dbReference type="EMBL" id="CAJFCW020000006">
    <property type="protein sequence ID" value="CAG9123718.1"/>
    <property type="molecule type" value="Genomic_DNA"/>
</dbReference>
<evidence type="ECO:0000313" key="2">
    <source>
        <dbReference type="EMBL" id="CAD5227840.1"/>
    </source>
</evidence>
<dbReference type="EMBL" id="CAJFDH010000006">
    <property type="protein sequence ID" value="CAD5227840.1"/>
    <property type="molecule type" value="Genomic_DNA"/>
</dbReference>
<feature type="compositionally biased region" description="Basic and acidic residues" evidence="1">
    <location>
        <begin position="1529"/>
        <end position="1541"/>
    </location>
</feature>
<feature type="region of interest" description="Disordered" evidence="1">
    <location>
        <begin position="1"/>
        <end position="96"/>
    </location>
</feature>
<feature type="region of interest" description="Disordered" evidence="1">
    <location>
        <begin position="825"/>
        <end position="851"/>
    </location>
</feature>
<name>A0A811LJP9_9BILA</name>
<accession>A0A811LJP9</accession>
<organism evidence="2 3">
    <name type="scientific">Bursaphelenchus okinawaensis</name>
    <dbReference type="NCBI Taxonomy" id="465554"/>
    <lineage>
        <taxon>Eukaryota</taxon>
        <taxon>Metazoa</taxon>
        <taxon>Ecdysozoa</taxon>
        <taxon>Nematoda</taxon>
        <taxon>Chromadorea</taxon>
        <taxon>Rhabditida</taxon>
        <taxon>Tylenchina</taxon>
        <taxon>Tylenchomorpha</taxon>
        <taxon>Aphelenchoidea</taxon>
        <taxon>Aphelenchoididae</taxon>
        <taxon>Bursaphelenchus</taxon>
    </lineage>
</organism>
<keyword evidence="3" id="KW-1185">Reference proteome</keyword>
<feature type="compositionally biased region" description="Polar residues" evidence="1">
    <location>
        <begin position="14"/>
        <end position="27"/>
    </location>
</feature>
<feature type="compositionally biased region" description="Basic and acidic residues" evidence="1">
    <location>
        <begin position="960"/>
        <end position="973"/>
    </location>
</feature>
<feature type="region of interest" description="Disordered" evidence="1">
    <location>
        <begin position="1966"/>
        <end position="1985"/>
    </location>
</feature>
<feature type="compositionally biased region" description="Low complexity" evidence="1">
    <location>
        <begin position="730"/>
        <end position="747"/>
    </location>
</feature>
<feature type="compositionally biased region" description="Polar residues" evidence="1">
    <location>
        <begin position="695"/>
        <end position="705"/>
    </location>
</feature>
<feature type="region of interest" description="Disordered" evidence="1">
    <location>
        <begin position="1422"/>
        <end position="1441"/>
    </location>
</feature>
<feature type="region of interest" description="Disordered" evidence="1">
    <location>
        <begin position="1474"/>
        <end position="1541"/>
    </location>
</feature>
<comment type="caution">
    <text evidence="2">The sequence shown here is derived from an EMBL/GenBank/DDBJ whole genome shotgun (WGS) entry which is preliminary data.</text>
</comment>
<feature type="compositionally biased region" description="Low complexity" evidence="1">
    <location>
        <begin position="1909"/>
        <end position="1934"/>
    </location>
</feature>
<sequence length="2073" mass="230930">MYNNVYDSPHFYQNPLQYPPNQRGPSWTNGTNGNVGNGPGSANNNGTYSTQNGGTVPSGSYNANHNGPTVPTVPYNSNSNGPTVPTGPTTDHRIPTHYQPRVHYRDDPTVTYEAPKSAHRPRPASTGRKPQRRSVAALQDLQRYFQPPQQRTVPDSTNFNPAAYQGYSMAQGYGTQHGFGTNAQGFGTNQKGFGTNHGMYGTNVPFGTHQQVFGTNHQNFGTNHPTFGPNGGYGTTLPYNTSTMPRSRKNRPVDNNRRKSVTDDGRQNIFQWFKYKMTRNDDDRRVYASGSLPRNFALRTHSPRSHSVPRKKEARPGLGALNGRGNFGNTGHGAFGGTDRIGHGTLGSTGHTEHSTFGNTDRTGHGTHVNTARTGHTVFGGSADRNGQFIYGPGAGLPNSSLERSQNSQERNQRSHNTQRRPSTHSPSKNSINPYGQRVSNDSKSPKRSLERIILPDIKDGNQSLGQKKSAQGPESRGLGQQSEARRTEDRAQDITKKVRSISPAKNGIKNQFSPEPKKRTSVPIKDQKTQNPPPNKDRHSQNPPPNQAHACQNLNSSHGEYYDNHNPMMYGYYNIGRDQIDGNTGTLRSNNGTLTRKRIIRYDADGNPINNSVVQNEYTACPMGNEHGLRRDGFVINSDESVTEKSPFLGNTEEFLVRNGDFSSKNDHLLPKNDDFTSISHLYRLENPNFNSLHHPQYPTFSNQPFDSTTDFPPEPPPDYSDRSEPSESRSPSPFSQPPRVRFRFPSADDIHSVKRDDKLEETVETVSQPKGLWARTFDLKIYKKLRPLIQIRGVKVDEKEIGKERMKDNIERNGGKMKENAEKMEKTKDNMEKQGSKVKENGGKGKEIDKNMNKMKEMDKNKINLAFICDTDKININEKRSSTFEDHKSSLKQGQAKEKGEKSSLKQDSNKAKDQKCLKILESGLKSEGNNRENEENGSKIDGNGSKLDGNGLNQGEDGLKSTEKPSKSIKIDLNSTETDVTVSKDNDTSNQESITKPESSKESKKKGGTFRTSKFFDSWNEKKASKAKILASEKTTEDNKASNSVAKGSTIKSSPEVKQETIKLRPIPPDQSKKPTEKLKNSAEKAKLSVEKFTAAVKESLKNTQTDQPTLAETINQPASILLNQSGKKRRAPDPPMLPQSQYSELQKPKKMDLRTDVLDAEIALKMAEDAYMNHYVNHEVVEKKDLSNDIKDGFAGNNRSGEVYNNKIKTNIDLNGSTRRESTNPTVNYVEIRPDTTHLPHFPLTTSYIHHDDDNAISNVVCYNDNLGDIQSKGNSIDYYHIKNDSNNLNTTGNTMRCLESANDFMVNIEKGPEERFRETDGSKNGNVDTTKSQLSNTVLRYDPSKGTLVEHSLKSGEREEPTINAGLQTQKSISMTTTAHYNGQNQQSTGEYRNLEYFIRQKPSNYTQNFKDFQRKTEENRRNSANLPSFSGSTTVVPMNYDGNTVSYDNNTKKNVNDAKMNEYVEQYDNNTPSTSEYKEISSFRKRGPGASETYGREGREPEAYLGDNVASESHRGSNLTSESQRKLNLDSESHREGNLVSKSIYNTSMASESFLDQNMPSTSNYNLNTTPESLLDSNIAAEFEKIQQNLQKSADALRQTDQIISRHDGLTQKTAQIAQSGVCYVGGARIEYQLDLSDGPLIVHFQTKMGNIVCGGGELPENGDAYTWTNQLPAKGVITDLDYGPGIVQKLRERFAKLSSTPRAEQQINQQPKRRFASVEAPKQHQHIENGFQTLPRMDTTQISDCMNSASSTGYSSEESNPSEASFKSDSKSQKSSGTSEDQLEKPEISDPTQIVQPIRSLREKFERQNVNQNPTKNVRTVYSPRSSSCHTSLVAQYPPKKSTRKNSESTVTFDSTSEISTSSSQKAPLRRLSKPQLAVPTFTTEYGVNGTCSPNGKILTRNGTNSNSSSSSTKESGYSTGNATESIRSSRRSSESSRAGCYVLPNDRNHLQNGREQLQKDHNWEKSQRNDLPNSTTRTQINVKCIQHVGNGNESNGNERFKVDVQKKSMVSSPPSPQSSTSECPSTKSNEQEVKTRKIFSIIDKKLIIREVDAHVDGDFDYFPVF</sequence>
<feature type="region of interest" description="Disordered" evidence="1">
    <location>
        <begin position="1704"/>
        <end position="1801"/>
    </location>
</feature>
<feature type="compositionally biased region" description="Polar residues" evidence="1">
    <location>
        <begin position="346"/>
        <end position="361"/>
    </location>
</feature>
<protein>
    <submittedName>
        <fullName evidence="2">Uncharacterized protein</fullName>
    </submittedName>
</protein>
<feature type="compositionally biased region" description="Polar residues" evidence="1">
    <location>
        <begin position="1815"/>
        <end position="1841"/>
    </location>
</feature>
<feature type="compositionally biased region" description="Basic and acidic residues" evidence="1">
    <location>
        <begin position="484"/>
        <end position="497"/>
    </location>
</feature>
<feature type="compositionally biased region" description="Basic and acidic residues" evidence="1">
    <location>
        <begin position="251"/>
        <end position="261"/>
    </location>
</feature>
<feature type="region of interest" description="Disordered" evidence="1">
    <location>
        <begin position="882"/>
        <end position="1088"/>
    </location>
</feature>
<feature type="compositionally biased region" description="Low complexity" evidence="1">
    <location>
        <begin position="1862"/>
        <end position="1871"/>
    </location>
</feature>
<feature type="region of interest" description="Disordered" evidence="1">
    <location>
        <begin position="342"/>
        <end position="561"/>
    </location>
</feature>
<feature type="compositionally biased region" description="Basic and acidic residues" evidence="1">
    <location>
        <begin position="1966"/>
        <end position="1976"/>
    </location>
</feature>
<dbReference type="Proteomes" id="UP000614601">
    <property type="component" value="Unassembled WGS sequence"/>
</dbReference>
<feature type="compositionally biased region" description="Polar residues" evidence="1">
    <location>
        <begin position="424"/>
        <end position="443"/>
    </location>
</feature>
<feature type="region of interest" description="Disordered" evidence="1">
    <location>
        <begin position="1128"/>
        <end position="1153"/>
    </location>
</feature>
<feature type="region of interest" description="Disordered" evidence="1">
    <location>
        <begin position="2014"/>
        <end position="2040"/>
    </location>
</feature>
<evidence type="ECO:0000256" key="1">
    <source>
        <dbReference type="SAM" id="MobiDB-lite"/>
    </source>
</evidence>
<feature type="region of interest" description="Disordered" evidence="1">
    <location>
        <begin position="240"/>
        <end position="261"/>
    </location>
</feature>
<feature type="region of interest" description="Disordered" evidence="1">
    <location>
        <begin position="695"/>
        <end position="750"/>
    </location>
</feature>
<feature type="region of interest" description="Disordered" evidence="1">
    <location>
        <begin position="297"/>
        <end position="327"/>
    </location>
</feature>
<feature type="compositionally biased region" description="Polar residues" evidence="1">
    <location>
        <begin position="1888"/>
        <end position="1901"/>
    </location>
</feature>
<feature type="compositionally biased region" description="Polar residues" evidence="1">
    <location>
        <begin position="1428"/>
        <end position="1441"/>
    </location>
</feature>
<proteinExistence type="predicted"/>
<feature type="compositionally biased region" description="Polar residues" evidence="1">
    <location>
        <begin position="40"/>
        <end position="89"/>
    </location>
</feature>
<feature type="compositionally biased region" description="Polar residues" evidence="1">
    <location>
        <begin position="1745"/>
        <end position="1754"/>
    </location>
</feature>
<reference evidence="2" key="1">
    <citation type="submission" date="2020-09" db="EMBL/GenBank/DDBJ databases">
        <authorList>
            <person name="Kikuchi T."/>
        </authorList>
    </citation>
    <scope>NUCLEOTIDE SEQUENCE</scope>
    <source>
        <strain evidence="2">SH1</strain>
    </source>
</reference>
<feature type="region of interest" description="Disordered" evidence="1">
    <location>
        <begin position="1813"/>
        <end position="1955"/>
    </location>
</feature>
<feature type="compositionally biased region" description="Low complexity" evidence="1">
    <location>
        <begin position="2016"/>
        <end position="2033"/>
    </location>
</feature>
<feature type="compositionally biased region" description="Basic and acidic residues" evidence="1">
    <location>
        <begin position="931"/>
        <end position="941"/>
    </location>
</feature>
<dbReference type="OrthoDB" id="5838109at2759"/>